<dbReference type="PROSITE" id="PS50110">
    <property type="entry name" value="RESPONSE_REGULATORY"/>
    <property type="match status" value="1"/>
</dbReference>
<reference evidence="3 4" key="1">
    <citation type="submission" date="2022-09" db="EMBL/GenBank/DDBJ databases">
        <authorList>
            <person name="Han X.L."/>
            <person name="Wang Q."/>
            <person name="Lu T."/>
        </authorList>
    </citation>
    <scope>NUCLEOTIDE SEQUENCE [LARGE SCALE GENOMIC DNA]</scope>
    <source>
        <strain evidence="3 4">WQ 127069</strain>
    </source>
</reference>
<accession>A0ABT2UF37</accession>
<organism evidence="3 4">
    <name type="scientific">Paenibacillus baimaensis</name>
    <dbReference type="NCBI Taxonomy" id="2982185"/>
    <lineage>
        <taxon>Bacteria</taxon>
        <taxon>Bacillati</taxon>
        <taxon>Bacillota</taxon>
        <taxon>Bacilli</taxon>
        <taxon>Bacillales</taxon>
        <taxon>Paenibacillaceae</taxon>
        <taxon>Paenibacillus</taxon>
    </lineage>
</organism>
<evidence type="ECO:0000313" key="3">
    <source>
        <dbReference type="EMBL" id="MCU6793262.1"/>
    </source>
</evidence>
<keyword evidence="1" id="KW-0597">Phosphoprotein</keyword>
<dbReference type="RefSeq" id="WP_262684566.1">
    <property type="nucleotide sequence ID" value="NZ_JAOQIO010000040.1"/>
</dbReference>
<comment type="caution">
    <text evidence="3">The sequence shown here is derived from an EMBL/GenBank/DDBJ whole genome shotgun (WGS) entry which is preliminary data.</text>
</comment>
<evidence type="ECO:0000256" key="1">
    <source>
        <dbReference type="PROSITE-ProRule" id="PRU00169"/>
    </source>
</evidence>
<keyword evidence="4" id="KW-1185">Reference proteome</keyword>
<dbReference type="SUPFAM" id="SSF52172">
    <property type="entry name" value="CheY-like"/>
    <property type="match status" value="1"/>
</dbReference>
<feature type="domain" description="Response regulatory" evidence="2">
    <location>
        <begin position="8"/>
        <end position="124"/>
    </location>
</feature>
<proteinExistence type="predicted"/>
<evidence type="ECO:0000259" key="2">
    <source>
        <dbReference type="PROSITE" id="PS50110"/>
    </source>
</evidence>
<dbReference type="InterPro" id="IPR001789">
    <property type="entry name" value="Sig_transdc_resp-reg_receiver"/>
</dbReference>
<dbReference type="Proteomes" id="UP001652445">
    <property type="component" value="Unassembled WGS sequence"/>
</dbReference>
<gene>
    <name evidence="3" type="ORF">OB236_14165</name>
</gene>
<dbReference type="CDD" id="cd00156">
    <property type="entry name" value="REC"/>
    <property type="match status" value="1"/>
</dbReference>
<name>A0ABT2UF37_9BACL</name>
<dbReference type="Pfam" id="PF00072">
    <property type="entry name" value="Response_reg"/>
    <property type="match status" value="1"/>
</dbReference>
<protein>
    <submittedName>
        <fullName evidence="3">Response regulator</fullName>
    </submittedName>
</protein>
<dbReference type="EMBL" id="JAOQIO010000040">
    <property type="protein sequence ID" value="MCU6793262.1"/>
    <property type="molecule type" value="Genomic_DNA"/>
</dbReference>
<feature type="modified residue" description="4-aspartylphosphate" evidence="1">
    <location>
        <position position="59"/>
    </location>
</feature>
<sequence>MNRDKKLKTLDVDQHLFVAEATKSVLEEIEDVLFMDIALDVKQCKGKIVEHEPDLVILDYFAPGLKDMEIIEHIKWNYPATQIVIFTGEDITKLFNGLVKLEVDSILSKEYNAKTFKTWWNVYWIINR</sequence>
<dbReference type="Gene3D" id="3.40.50.2300">
    <property type="match status" value="1"/>
</dbReference>
<dbReference type="InterPro" id="IPR011006">
    <property type="entry name" value="CheY-like_superfamily"/>
</dbReference>
<evidence type="ECO:0000313" key="4">
    <source>
        <dbReference type="Proteomes" id="UP001652445"/>
    </source>
</evidence>